<dbReference type="EMBL" id="QGDD01000002">
    <property type="protein sequence ID" value="PWN04079.1"/>
    <property type="molecule type" value="Genomic_DNA"/>
</dbReference>
<proteinExistence type="predicted"/>
<keyword evidence="3" id="KW-1185">Reference proteome</keyword>
<dbReference type="Gene3D" id="3.40.50.10320">
    <property type="entry name" value="LmbE-like"/>
    <property type="match status" value="1"/>
</dbReference>
<dbReference type="OrthoDB" id="116799at2"/>
<dbReference type="InterPro" id="IPR003737">
    <property type="entry name" value="GlcNAc_PI_deacetylase-related"/>
</dbReference>
<dbReference type="SUPFAM" id="SSF102588">
    <property type="entry name" value="LmbE-like"/>
    <property type="match status" value="1"/>
</dbReference>
<dbReference type="PANTHER" id="PTHR12993:SF11">
    <property type="entry name" value="N-ACETYLGLUCOSAMINYL-PHOSPHATIDYLINOSITOL DE-N-ACETYLASE"/>
    <property type="match status" value="1"/>
</dbReference>
<dbReference type="GO" id="GO:0016137">
    <property type="term" value="P:glycoside metabolic process"/>
    <property type="evidence" value="ECO:0007669"/>
    <property type="project" value="UniProtKB-ARBA"/>
</dbReference>
<dbReference type="RefSeq" id="WP_109693167.1">
    <property type="nucleotide sequence ID" value="NZ_QGDD01000002.1"/>
</dbReference>
<dbReference type="InterPro" id="IPR024078">
    <property type="entry name" value="LmbE-like_dom_sf"/>
</dbReference>
<evidence type="ECO:0000313" key="3">
    <source>
        <dbReference type="Proteomes" id="UP000245507"/>
    </source>
</evidence>
<evidence type="ECO:0000313" key="2">
    <source>
        <dbReference type="EMBL" id="PWN04079.1"/>
    </source>
</evidence>
<sequence>MTHDLITPCADGLVGGTVGAADVARLGTVLGVWAHPDDEAYLSGALLAALAAVDRPAVCVTATRGEAADPDAGARARAALAAVRTRELEDALAILGVSDHHWLDLPDGGCAEVDAAGPVARIRAVLDQVQPDTVLTFGPDGVTGHPDHRAVSRWVDLALDQAGGDVRLLHPVETPATAQRDRELDEDFGVYELGRPRIVTPEEVVVHLVPDDALLDRKVAALHAQASQTSGLIDAVGIERFRRWVSVEVFAAPAR</sequence>
<organism evidence="2 3">
    <name type="scientific">Nocardioides silvaticus</name>
    <dbReference type="NCBI Taxonomy" id="2201891"/>
    <lineage>
        <taxon>Bacteria</taxon>
        <taxon>Bacillati</taxon>
        <taxon>Actinomycetota</taxon>
        <taxon>Actinomycetes</taxon>
        <taxon>Propionibacteriales</taxon>
        <taxon>Nocardioidaceae</taxon>
        <taxon>Nocardioides</taxon>
    </lineage>
</organism>
<comment type="caution">
    <text evidence="2">The sequence shown here is derived from an EMBL/GenBank/DDBJ whole genome shotgun (WGS) entry which is preliminary data.</text>
</comment>
<dbReference type="GO" id="GO:0016811">
    <property type="term" value="F:hydrolase activity, acting on carbon-nitrogen (but not peptide) bonds, in linear amides"/>
    <property type="evidence" value="ECO:0007669"/>
    <property type="project" value="TreeGrafter"/>
</dbReference>
<protein>
    <submittedName>
        <fullName evidence="2">PIG-L domain-containing protein</fullName>
    </submittedName>
</protein>
<accession>A0A316TLE4</accession>
<dbReference type="Pfam" id="PF02585">
    <property type="entry name" value="PIG-L"/>
    <property type="match status" value="1"/>
</dbReference>
<dbReference type="PANTHER" id="PTHR12993">
    <property type="entry name" value="N-ACETYLGLUCOSAMINYL-PHOSPHATIDYLINOSITOL DE-N-ACETYLASE-RELATED"/>
    <property type="match status" value="1"/>
</dbReference>
<name>A0A316TLE4_9ACTN</name>
<keyword evidence="1" id="KW-0862">Zinc</keyword>
<dbReference type="AlphaFoldDB" id="A0A316TLE4"/>
<evidence type="ECO:0000256" key="1">
    <source>
        <dbReference type="ARBA" id="ARBA00022833"/>
    </source>
</evidence>
<reference evidence="2 3" key="1">
    <citation type="submission" date="2018-05" db="EMBL/GenBank/DDBJ databases">
        <title>Nocardioides silvaticus genome.</title>
        <authorList>
            <person name="Li C."/>
            <person name="Wang G."/>
        </authorList>
    </citation>
    <scope>NUCLEOTIDE SEQUENCE [LARGE SCALE GENOMIC DNA]</scope>
    <source>
        <strain evidence="2 3">CCTCC AB 2018079</strain>
    </source>
</reference>
<gene>
    <name evidence="2" type="ORF">DJ010_07560</name>
</gene>
<dbReference type="Proteomes" id="UP000245507">
    <property type="component" value="Unassembled WGS sequence"/>
</dbReference>